<dbReference type="AlphaFoldDB" id="A0A0K1Q4Q3"/>
<feature type="region of interest" description="Disordered" evidence="1">
    <location>
        <begin position="53"/>
        <end position="76"/>
    </location>
</feature>
<accession>A0A0K1Q4Q3</accession>
<evidence type="ECO:0000313" key="2">
    <source>
        <dbReference type="EMBL" id="AKV00806.1"/>
    </source>
</evidence>
<protein>
    <submittedName>
        <fullName evidence="2">Uncharacterized protein</fullName>
    </submittedName>
</protein>
<name>A0A0K1Q4Q3_9BACT</name>
<organism evidence="2 3">
    <name type="scientific">Labilithrix luteola</name>
    <dbReference type="NCBI Taxonomy" id="1391654"/>
    <lineage>
        <taxon>Bacteria</taxon>
        <taxon>Pseudomonadati</taxon>
        <taxon>Myxococcota</taxon>
        <taxon>Polyangia</taxon>
        <taxon>Polyangiales</taxon>
        <taxon>Labilitrichaceae</taxon>
        <taxon>Labilithrix</taxon>
    </lineage>
</organism>
<dbReference type="Proteomes" id="UP000064967">
    <property type="component" value="Chromosome"/>
</dbReference>
<dbReference type="STRING" id="1391654.AKJ09_07469"/>
<dbReference type="KEGG" id="llu:AKJ09_07469"/>
<reference evidence="2 3" key="1">
    <citation type="submission" date="2015-08" db="EMBL/GenBank/DDBJ databases">
        <authorList>
            <person name="Babu N.S."/>
            <person name="Beckwith C.J."/>
            <person name="Beseler K.G."/>
            <person name="Brison A."/>
            <person name="Carone J.V."/>
            <person name="Caskin T.P."/>
            <person name="Diamond M."/>
            <person name="Durham M.E."/>
            <person name="Foxe J.M."/>
            <person name="Go M."/>
            <person name="Henderson B.A."/>
            <person name="Jones I.B."/>
            <person name="McGettigan J.A."/>
            <person name="Micheletti S.J."/>
            <person name="Nasrallah M.E."/>
            <person name="Ortiz D."/>
            <person name="Piller C.R."/>
            <person name="Privatt S.R."/>
            <person name="Schneider S.L."/>
            <person name="Sharp S."/>
            <person name="Smith T.C."/>
            <person name="Stanton J.D."/>
            <person name="Ullery H.E."/>
            <person name="Wilson R.J."/>
            <person name="Serrano M.G."/>
            <person name="Buck G."/>
            <person name="Lee V."/>
            <person name="Wang Y."/>
            <person name="Carvalho R."/>
            <person name="Voegtly L."/>
            <person name="Shi R."/>
            <person name="Duckworth R."/>
            <person name="Johnson A."/>
            <person name="Loviza R."/>
            <person name="Walstead R."/>
            <person name="Shah Z."/>
            <person name="Kiflezghi M."/>
            <person name="Wade K."/>
            <person name="Ball S.L."/>
            <person name="Bradley K.W."/>
            <person name="Asai D.J."/>
            <person name="Bowman C.A."/>
            <person name="Russell D.A."/>
            <person name="Pope W.H."/>
            <person name="Jacobs-Sera D."/>
            <person name="Hendrix R.W."/>
            <person name="Hatfull G.F."/>
        </authorList>
    </citation>
    <scope>NUCLEOTIDE SEQUENCE [LARGE SCALE GENOMIC DNA]</scope>
    <source>
        <strain evidence="2 3">DSM 27648</strain>
    </source>
</reference>
<dbReference type="EMBL" id="CP012333">
    <property type="protein sequence ID" value="AKV00806.1"/>
    <property type="molecule type" value="Genomic_DNA"/>
</dbReference>
<proteinExistence type="predicted"/>
<sequence>MQHPQMRVVIELPSNASCPEFLREPRFERQPGRSPRVEHAVRQAMKLGASEQALSVEPRRHRGKRAQGGDEIVISR</sequence>
<evidence type="ECO:0000313" key="3">
    <source>
        <dbReference type="Proteomes" id="UP000064967"/>
    </source>
</evidence>
<evidence type="ECO:0000256" key="1">
    <source>
        <dbReference type="SAM" id="MobiDB-lite"/>
    </source>
</evidence>
<gene>
    <name evidence="2" type="ORF">AKJ09_07469</name>
</gene>
<keyword evidence="3" id="KW-1185">Reference proteome</keyword>